<dbReference type="EMBL" id="CP089983">
    <property type="protein sequence ID" value="WXB09894.1"/>
    <property type="molecule type" value="Genomic_DNA"/>
</dbReference>
<sequence length="449" mass="49165">MASGLSASWMLAQEARALLNRLSRIKSFALQETMVPAAALGVEAQAAIERHLSRGVRRMKNRVLEFLDWLEGPDGARATPAECQKRFTFVRLRFNAVLSHVDIFSEALSQRSEAETGVWLSGLDVVCRDALALPGYIDPPPVICYLARGPGAAIRRARTRLPGGEENPIAIVRLPRERMISSSLASSLVHEVGHQGAALLGLVPSLRKELRETAPPQGSSSATWQLWSRWISEIVADLWSIAKVGITSTAGLMGVVSLPPPFVFRINPGDPHPTPYLRVKLSAAIGNALYPHSSWQDLDELWTSLYPMDRLDGARRELFAAVEQCMPEFVGLLVNHCPPALRGKSLKDVLATRERRPDRLAILHRSWSQGGSPSRLVRAPPTLAFAVIGQARVRGSITPEHEGDLLAKLLRHWAWRSTVDAGEVCAGITSNGAGAVVRETARFPEQAIR</sequence>
<organism evidence="1 2">
    <name type="scientific">Pendulispora rubella</name>
    <dbReference type="NCBI Taxonomy" id="2741070"/>
    <lineage>
        <taxon>Bacteria</taxon>
        <taxon>Pseudomonadati</taxon>
        <taxon>Myxococcota</taxon>
        <taxon>Myxococcia</taxon>
        <taxon>Myxococcales</taxon>
        <taxon>Sorangiineae</taxon>
        <taxon>Pendulisporaceae</taxon>
        <taxon>Pendulispora</taxon>
    </lineage>
</organism>
<proteinExistence type="predicted"/>
<name>A0ABZ2LG34_9BACT</name>
<gene>
    <name evidence="1" type="ORF">LVJ94_22030</name>
</gene>
<accession>A0ABZ2LG34</accession>
<dbReference type="Proteomes" id="UP001374803">
    <property type="component" value="Chromosome"/>
</dbReference>
<protein>
    <submittedName>
        <fullName evidence="1">Uncharacterized protein</fullName>
    </submittedName>
</protein>
<dbReference type="RefSeq" id="WP_394839568.1">
    <property type="nucleotide sequence ID" value="NZ_CP089929.1"/>
</dbReference>
<evidence type="ECO:0000313" key="1">
    <source>
        <dbReference type="EMBL" id="WXB09894.1"/>
    </source>
</evidence>
<evidence type="ECO:0000313" key="2">
    <source>
        <dbReference type="Proteomes" id="UP001374803"/>
    </source>
</evidence>
<keyword evidence="2" id="KW-1185">Reference proteome</keyword>
<reference evidence="1" key="1">
    <citation type="submission" date="2021-12" db="EMBL/GenBank/DDBJ databases">
        <title>Discovery of the Pendulisporaceae a myxobacterial family with distinct sporulation behavior and unique specialized metabolism.</title>
        <authorList>
            <person name="Garcia R."/>
            <person name="Popoff A."/>
            <person name="Bader C.D."/>
            <person name="Loehr J."/>
            <person name="Walesch S."/>
            <person name="Walt C."/>
            <person name="Boldt J."/>
            <person name="Bunk B."/>
            <person name="Haeckl F.J.F.P.J."/>
            <person name="Gunesch A.P."/>
            <person name="Birkelbach J."/>
            <person name="Nuebel U."/>
            <person name="Pietschmann T."/>
            <person name="Bach T."/>
            <person name="Mueller R."/>
        </authorList>
    </citation>
    <scope>NUCLEOTIDE SEQUENCE</scope>
    <source>
        <strain evidence="1">MSr11367</strain>
    </source>
</reference>